<comment type="caution">
    <text evidence="7">The sequence shown here is derived from an EMBL/GenBank/DDBJ whole genome shotgun (WGS) entry which is preliminary data.</text>
</comment>
<dbReference type="Pfam" id="PF07584">
    <property type="entry name" value="BatA"/>
    <property type="match status" value="1"/>
</dbReference>
<dbReference type="CDD" id="cd01467">
    <property type="entry name" value="vWA_BatA_type"/>
    <property type="match status" value="1"/>
</dbReference>
<evidence type="ECO:0000259" key="6">
    <source>
        <dbReference type="PROSITE" id="PS50234"/>
    </source>
</evidence>
<dbReference type="RefSeq" id="WP_107034870.1">
    <property type="nucleotide sequence ID" value="NZ_CAOMFE010000002.1"/>
</dbReference>
<dbReference type="PANTHER" id="PTHR22550:SF5">
    <property type="entry name" value="LEUCINE ZIPPER PROTEIN 4"/>
    <property type="match status" value="1"/>
</dbReference>
<evidence type="ECO:0000313" key="7">
    <source>
        <dbReference type="EMBL" id="PWB09818.1"/>
    </source>
</evidence>
<keyword evidence="1" id="KW-1003">Cell membrane</keyword>
<feature type="transmembrane region" description="Helical" evidence="5">
    <location>
        <begin position="6"/>
        <end position="24"/>
    </location>
</feature>
<accession>A0A2V1J093</accession>
<dbReference type="InterPro" id="IPR036465">
    <property type="entry name" value="vWFA_dom_sf"/>
</dbReference>
<keyword evidence="2 5" id="KW-0812">Transmembrane</keyword>
<dbReference type="InterPro" id="IPR002035">
    <property type="entry name" value="VWF_A"/>
</dbReference>
<dbReference type="InterPro" id="IPR033881">
    <property type="entry name" value="vWA_BatA_type"/>
</dbReference>
<dbReference type="SMART" id="SM00327">
    <property type="entry name" value="VWA"/>
    <property type="match status" value="1"/>
</dbReference>
<keyword evidence="8" id="KW-1185">Reference proteome</keyword>
<name>A0A2V1J093_9BACT</name>
<organism evidence="7 8">
    <name type="scientific">Paramuribaculum intestinale</name>
    <dbReference type="NCBI Taxonomy" id="2094151"/>
    <lineage>
        <taxon>Bacteria</taxon>
        <taxon>Pseudomonadati</taxon>
        <taxon>Bacteroidota</taxon>
        <taxon>Bacteroidia</taxon>
        <taxon>Bacteroidales</taxon>
        <taxon>Muribaculaceae</taxon>
        <taxon>Paramuribaculum</taxon>
    </lineage>
</organism>
<dbReference type="Pfam" id="PF00092">
    <property type="entry name" value="VWA"/>
    <property type="match status" value="1"/>
</dbReference>
<evidence type="ECO:0000256" key="1">
    <source>
        <dbReference type="ARBA" id="ARBA00022475"/>
    </source>
</evidence>
<gene>
    <name evidence="7" type="ORF">C5O25_01005</name>
</gene>
<dbReference type="PROSITE" id="PS50234">
    <property type="entry name" value="VWFA"/>
    <property type="match status" value="1"/>
</dbReference>
<feature type="transmembrane region" description="Helical" evidence="5">
    <location>
        <begin position="302"/>
        <end position="323"/>
    </location>
</feature>
<dbReference type="AlphaFoldDB" id="A0A2V1J093"/>
<dbReference type="SUPFAM" id="SSF53300">
    <property type="entry name" value="vWA-like"/>
    <property type="match status" value="1"/>
</dbReference>
<evidence type="ECO:0000256" key="2">
    <source>
        <dbReference type="ARBA" id="ARBA00022692"/>
    </source>
</evidence>
<proteinExistence type="predicted"/>
<dbReference type="Gene3D" id="3.40.50.410">
    <property type="entry name" value="von Willebrand factor, type A domain"/>
    <property type="match status" value="1"/>
</dbReference>
<evidence type="ECO:0000313" key="8">
    <source>
        <dbReference type="Proteomes" id="UP000244925"/>
    </source>
</evidence>
<keyword evidence="4 5" id="KW-0472">Membrane</keyword>
<evidence type="ECO:0000256" key="5">
    <source>
        <dbReference type="SAM" id="Phobius"/>
    </source>
</evidence>
<dbReference type="InterPro" id="IPR024163">
    <property type="entry name" value="Aerotolerance_reg_N"/>
</dbReference>
<dbReference type="EMBL" id="PUBV01000001">
    <property type="protein sequence ID" value="PWB09818.1"/>
    <property type="molecule type" value="Genomic_DNA"/>
</dbReference>
<protein>
    <submittedName>
        <fullName evidence="7">VWA domain-containing protein</fullName>
    </submittedName>
</protein>
<feature type="transmembrane region" description="Helical" evidence="5">
    <location>
        <begin position="51"/>
        <end position="71"/>
    </location>
</feature>
<evidence type="ECO:0000256" key="4">
    <source>
        <dbReference type="ARBA" id="ARBA00023136"/>
    </source>
</evidence>
<feature type="domain" description="VWFA" evidence="6">
    <location>
        <begin position="89"/>
        <end position="282"/>
    </location>
</feature>
<reference evidence="8" key="1">
    <citation type="submission" date="2018-02" db="EMBL/GenBank/DDBJ databases">
        <authorList>
            <person name="Clavel T."/>
            <person name="Strowig T."/>
        </authorList>
    </citation>
    <scope>NUCLEOTIDE SEQUENCE [LARGE SCALE GENOMIC DNA]</scope>
    <source>
        <strain evidence="8">DSM 100764</strain>
    </source>
</reference>
<dbReference type="PANTHER" id="PTHR22550">
    <property type="entry name" value="SPORE GERMINATION PROTEIN"/>
    <property type="match status" value="1"/>
</dbReference>
<keyword evidence="3 5" id="KW-1133">Transmembrane helix</keyword>
<dbReference type="Proteomes" id="UP000244925">
    <property type="component" value="Unassembled WGS sequence"/>
</dbReference>
<dbReference type="InterPro" id="IPR050768">
    <property type="entry name" value="UPF0353/GerABKA_families"/>
</dbReference>
<evidence type="ECO:0000256" key="3">
    <source>
        <dbReference type="ARBA" id="ARBA00022989"/>
    </source>
</evidence>
<sequence>MQFAHPTYLWFLLLLIPYLAWYILNRNRKHATMSVSTIAPYAKNGRPLRAWLLHGLFVMRALCLAALIVILSRPQAYDRWSTSNTQGTDIVIALDISTSMLARDFKPDRFEAAKKVASQFVSGRESDNIGVVIFAGESFTAVPMTTDKALLVNYINDIKMGMLQDATAIGDGLATSINRIKDGKAKSKSIILLTDGSNNTGNVAPVTAAEIAKKYGIKVYTIGIGRNGMAPFPQENAFGRIEYVNLPVVIDEATLRDIASITGGKYFRATDNNVLKQVFDEIDALEKTVLDVRNFSHTEENYMMWAWIAFALLALELLLRFTVLRTIP</sequence>